<dbReference type="InterPro" id="IPR017853">
    <property type="entry name" value="GH"/>
</dbReference>
<comment type="caution">
    <text evidence="8">The sequence shown here is derived from an EMBL/GenBank/DDBJ whole genome shotgun (WGS) entry which is preliminary data.</text>
</comment>
<feature type="signal peptide" evidence="5">
    <location>
        <begin position="1"/>
        <end position="15"/>
    </location>
</feature>
<evidence type="ECO:0000256" key="4">
    <source>
        <dbReference type="RuleBase" id="RU361153"/>
    </source>
</evidence>
<evidence type="ECO:0000256" key="2">
    <source>
        <dbReference type="ARBA" id="ARBA00022801"/>
    </source>
</evidence>
<feature type="domain" description="Glycoside hydrolase family 5 C-terminal" evidence="7">
    <location>
        <begin position="424"/>
        <end position="492"/>
    </location>
</feature>
<evidence type="ECO:0000313" key="9">
    <source>
        <dbReference type="Proteomes" id="UP000187209"/>
    </source>
</evidence>
<accession>A0A1R2C768</accession>
<dbReference type="Gene3D" id="3.20.20.80">
    <property type="entry name" value="Glycosidases"/>
    <property type="match status" value="1"/>
</dbReference>
<comment type="similarity">
    <text evidence="1 4">Belongs to the glycosyl hydrolase 5 (cellulase A) family.</text>
</comment>
<reference evidence="8 9" key="1">
    <citation type="submission" date="2016-11" db="EMBL/GenBank/DDBJ databases">
        <title>The macronuclear genome of Stentor coeruleus: a giant cell with tiny introns.</title>
        <authorList>
            <person name="Slabodnick M."/>
            <person name="Ruby J.G."/>
            <person name="Reiff S.B."/>
            <person name="Swart E.C."/>
            <person name="Gosai S."/>
            <person name="Prabakaran S."/>
            <person name="Witkowska E."/>
            <person name="Larue G.E."/>
            <person name="Fisher S."/>
            <person name="Freeman R.M."/>
            <person name="Gunawardena J."/>
            <person name="Chu W."/>
            <person name="Stover N.A."/>
            <person name="Gregory B.D."/>
            <person name="Nowacki M."/>
            <person name="Derisi J."/>
            <person name="Roy S.W."/>
            <person name="Marshall W.F."/>
            <person name="Sood P."/>
        </authorList>
    </citation>
    <scope>NUCLEOTIDE SEQUENCE [LARGE SCALE GENOMIC DNA]</scope>
    <source>
        <strain evidence="8">WM001</strain>
    </source>
</reference>
<dbReference type="EMBL" id="MPUH01000255">
    <property type="protein sequence ID" value="OMJ84862.1"/>
    <property type="molecule type" value="Genomic_DNA"/>
</dbReference>
<keyword evidence="9" id="KW-1185">Reference proteome</keyword>
<gene>
    <name evidence="8" type="ORF">SteCoe_13918</name>
</gene>
<dbReference type="InterPro" id="IPR041036">
    <property type="entry name" value="GH5_C"/>
</dbReference>
<evidence type="ECO:0000256" key="3">
    <source>
        <dbReference type="ARBA" id="ARBA00023295"/>
    </source>
</evidence>
<feature type="chain" id="PRO_5013023409" description="Glycoside hydrolase family 5 domain-containing protein" evidence="5">
    <location>
        <begin position="16"/>
        <end position="509"/>
    </location>
</feature>
<dbReference type="InterPro" id="IPR013780">
    <property type="entry name" value="Glyco_hydro_b"/>
</dbReference>
<proteinExistence type="inferred from homology"/>
<keyword evidence="5" id="KW-0732">Signal</keyword>
<evidence type="ECO:0000259" key="7">
    <source>
        <dbReference type="Pfam" id="PF18564"/>
    </source>
</evidence>
<name>A0A1R2C768_9CILI</name>
<evidence type="ECO:0000256" key="1">
    <source>
        <dbReference type="ARBA" id="ARBA00005641"/>
    </source>
</evidence>
<keyword evidence="2 4" id="KW-0378">Hydrolase</keyword>
<dbReference type="Proteomes" id="UP000187209">
    <property type="component" value="Unassembled WGS sequence"/>
</dbReference>
<dbReference type="InterPro" id="IPR001547">
    <property type="entry name" value="Glyco_hydro_5"/>
</dbReference>
<dbReference type="SUPFAM" id="SSF51445">
    <property type="entry name" value="(Trans)glycosidases"/>
    <property type="match status" value="1"/>
</dbReference>
<dbReference type="AlphaFoldDB" id="A0A1R2C768"/>
<dbReference type="Pfam" id="PF18564">
    <property type="entry name" value="Glyco_hydro_5_C"/>
    <property type="match status" value="1"/>
</dbReference>
<evidence type="ECO:0000313" key="8">
    <source>
        <dbReference type="EMBL" id="OMJ84862.1"/>
    </source>
</evidence>
<dbReference type="Pfam" id="PF00150">
    <property type="entry name" value="Cellulase"/>
    <property type="match status" value="1"/>
</dbReference>
<dbReference type="PANTHER" id="PTHR31308:SF3">
    <property type="entry name" value="ENDOGLYCOCERAMIDASE"/>
    <property type="match status" value="1"/>
</dbReference>
<dbReference type="GO" id="GO:0000272">
    <property type="term" value="P:polysaccharide catabolic process"/>
    <property type="evidence" value="ECO:0007669"/>
    <property type="project" value="InterPro"/>
</dbReference>
<dbReference type="OrthoDB" id="1887033at2759"/>
<sequence>MVNFLLISLVSITLAFEPIHLKDSFGRSLIFHGVNVAYKLPPYLPTTSSFDPQLSLSSEDIVLMQSWGFNMVRFGIFWEALETSQGLYNISYLYQVNNTITKLGQAGIYTILDSHQDLLTRRFCGEGMPYFYTPEVNHRCSAYPLGLIFEEEGLCTSMNSYKFDVDSNGDPLIDECLQHSFEMYYMSPEVNSVFYNFYTNQTLLDAYANYWRAVIKVLGNNPYIFGLDLLNEPWPGGFYEYPEYLEPGVTDKKFLQDFYFNLSYVIRNYTQNPYLAIEPTQLPDTFSKEVFPVGFTHLPTKSVLNDHTYCCEIGPNICKDGEPSLQNATTVCRSFHKRKVDMRSFDAERLGVPLFFTEFGACSGSEACVQEILGALDAFDSKAVSWSYWQYKGYNDFTTTGAGTEGLWFSNGTLESAKVQTLTRTYFMATQGRPIEMSFNNGLFIGTYELDTSIKAPTEIYVNNDLWYPNGLQVHVSKDLARITMGNNRVYIQFLIGIGRVNVTITPSS</sequence>
<organism evidence="8 9">
    <name type="scientific">Stentor coeruleus</name>
    <dbReference type="NCBI Taxonomy" id="5963"/>
    <lineage>
        <taxon>Eukaryota</taxon>
        <taxon>Sar</taxon>
        <taxon>Alveolata</taxon>
        <taxon>Ciliophora</taxon>
        <taxon>Postciliodesmatophora</taxon>
        <taxon>Heterotrichea</taxon>
        <taxon>Heterotrichida</taxon>
        <taxon>Stentoridae</taxon>
        <taxon>Stentor</taxon>
    </lineage>
</organism>
<keyword evidence="3 4" id="KW-0326">Glycosidase</keyword>
<protein>
    <recommendedName>
        <fullName evidence="10">Glycoside hydrolase family 5 domain-containing protein</fullName>
    </recommendedName>
</protein>
<dbReference type="InterPro" id="IPR052066">
    <property type="entry name" value="Glycosphingolipid_Hydrolases"/>
</dbReference>
<evidence type="ECO:0008006" key="10">
    <source>
        <dbReference type="Google" id="ProtNLM"/>
    </source>
</evidence>
<dbReference type="GO" id="GO:0004553">
    <property type="term" value="F:hydrolase activity, hydrolyzing O-glycosyl compounds"/>
    <property type="evidence" value="ECO:0007669"/>
    <property type="project" value="InterPro"/>
</dbReference>
<dbReference type="GO" id="GO:1901136">
    <property type="term" value="P:carbohydrate derivative catabolic process"/>
    <property type="evidence" value="ECO:0007669"/>
    <property type="project" value="UniProtKB-ARBA"/>
</dbReference>
<dbReference type="GO" id="GO:0016042">
    <property type="term" value="P:lipid catabolic process"/>
    <property type="evidence" value="ECO:0007669"/>
    <property type="project" value="UniProtKB-ARBA"/>
</dbReference>
<evidence type="ECO:0000259" key="6">
    <source>
        <dbReference type="Pfam" id="PF00150"/>
    </source>
</evidence>
<evidence type="ECO:0000256" key="5">
    <source>
        <dbReference type="SAM" id="SignalP"/>
    </source>
</evidence>
<dbReference type="Gene3D" id="2.60.40.1180">
    <property type="entry name" value="Golgi alpha-mannosidase II"/>
    <property type="match status" value="1"/>
</dbReference>
<dbReference type="PANTHER" id="PTHR31308">
    <property type="match status" value="1"/>
</dbReference>
<feature type="domain" description="Glycoside hydrolase family 5" evidence="6">
    <location>
        <begin position="59"/>
        <end position="393"/>
    </location>
</feature>